<comment type="caution">
    <text evidence="6">The sequence shown here is derived from an EMBL/GenBank/DDBJ whole genome shotgun (WGS) entry which is preliminary data.</text>
</comment>
<evidence type="ECO:0000256" key="3">
    <source>
        <dbReference type="PROSITE-ProRule" id="PRU01379"/>
    </source>
</evidence>
<evidence type="ECO:0000256" key="4">
    <source>
        <dbReference type="SAM" id="MobiDB-lite"/>
    </source>
</evidence>
<comment type="cofactor">
    <cofactor evidence="1">
        <name>Zn(2+)</name>
        <dbReference type="ChEBI" id="CHEBI:29105"/>
    </cofactor>
</comment>
<dbReference type="PANTHER" id="PTHR12756">
    <property type="entry name" value="CYTOSOLIC CARBOXYPEPTIDASE"/>
    <property type="match status" value="1"/>
</dbReference>
<accession>A0A1R2ASJ5</accession>
<dbReference type="Gene3D" id="2.60.40.3120">
    <property type="match status" value="1"/>
</dbReference>
<feature type="region of interest" description="Disordered" evidence="4">
    <location>
        <begin position="587"/>
        <end position="625"/>
    </location>
</feature>
<evidence type="ECO:0000256" key="2">
    <source>
        <dbReference type="ARBA" id="ARBA00005988"/>
    </source>
</evidence>
<evidence type="ECO:0000313" key="6">
    <source>
        <dbReference type="EMBL" id="OMJ67488.1"/>
    </source>
</evidence>
<dbReference type="AlphaFoldDB" id="A0A1R2ASJ5"/>
<dbReference type="EMBL" id="MPUH01001489">
    <property type="protein sequence ID" value="OMJ67488.1"/>
    <property type="molecule type" value="Genomic_DNA"/>
</dbReference>
<feature type="compositionally biased region" description="Basic and acidic residues" evidence="4">
    <location>
        <begin position="22"/>
        <end position="31"/>
    </location>
</feature>
<organism evidence="6 7">
    <name type="scientific">Stentor coeruleus</name>
    <dbReference type="NCBI Taxonomy" id="5963"/>
    <lineage>
        <taxon>Eukaryota</taxon>
        <taxon>Sar</taxon>
        <taxon>Alveolata</taxon>
        <taxon>Ciliophora</taxon>
        <taxon>Postciliodesmatophora</taxon>
        <taxon>Heterotrichea</taxon>
        <taxon>Heterotrichida</taxon>
        <taxon>Stentoridae</taxon>
        <taxon>Stentor</taxon>
    </lineage>
</organism>
<dbReference type="GO" id="GO:0004181">
    <property type="term" value="F:metallocarboxypeptidase activity"/>
    <property type="evidence" value="ECO:0007669"/>
    <property type="project" value="InterPro"/>
</dbReference>
<gene>
    <name evidence="6" type="ORF">SteCoe_35340</name>
</gene>
<feature type="active site" description="Proton donor/acceptor" evidence="3">
    <location>
        <position position="529"/>
    </location>
</feature>
<keyword evidence="7" id="KW-1185">Reference proteome</keyword>
<dbReference type="GO" id="GO:0006508">
    <property type="term" value="P:proteolysis"/>
    <property type="evidence" value="ECO:0007669"/>
    <property type="project" value="InterPro"/>
</dbReference>
<protein>
    <recommendedName>
        <fullName evidence="5">Peptidase M14 domain-containing protein</fullName>
    </recommendedName>
</protein>
<dbReference type="Proteomes" id="UP000187209">
    <property type="component" value="Unassembled WGS sequence"/>
</dbReference>
<dbReference type="Pfam" id="PF18027">
    <property type="entry name" value="Pepdidase_M14_N"/>
    <property type="match status" value="1"/>
</dbReference>
<feature type="region of interest" description="Disordered" evidence="4">
    <location>
        <begin position="1"/>
        <end position="43"/>
    </location>
</feature>
<dbReference type="GO" id="GO:0008270">
    <property type="term" value="F:zinc ion binding"/>
    <property type="evidence" value="ECO:0007669"/>
    <property type="project" value="InterPro"/>
</dbReference>
<feature type="compositionally biased region" description="Acidic residues" evidence="4">
    <location>
        <begin position="588"/>
        <end position="601"/>
    </location>
</feature>
<feature type="compositionally biased region" description="Polar residues" evidence="4">
    <location>
        <begin position="11"/>
        <end position="21"/>
    </location>
</feature>
<name>A0A1R2ASJ5_9CILI</name>
<comment type="similarity">
    <text evidence="2 3">Belongs to the peptidase M14 family.</text>
</comment>
<feature type="compositionally biased region" description="Basic residues" evidence="4">
    <location>
        <begin position="606"/>
        <end position="625"/>
    </location>
</feature>
<evidence type="ECO:0000256" key="1">
    <source>
        <dbReference type="ARBA" id="ARBA00001947"/>
    </source>
</evidence>
<dbReference type="PANTHER" id="PTHR12756:SF45">
    <property type="entry name" value="CYTOSOLIC CARBOXYPEPTIDASE NNA1"/>
    <property type="match status" value="1"/>
</dbReference>
<dbReference type="Pfam" id="PF00246">
    <property type="entry name" value="Peptidase_M14"/>
    <property type="match status" value="1"/>
</dbReference>
<evidence type="ECO:0000259" key="5">
    <source>
        <dbReference type="PROSITE" id="PS52035"/>
    </source>
</evidence>
<proteinExistence type="inferred from homology"/>
<dbReference type="InterPro" id="IPR040626">
    <property type="entry name" value="Pepdidase_M14_N"/>
</dbReference>
<dbReference type="InterPro" id="IPR050821">
    <property type="entry name" value="Cytosolic_carboxypeptidase"/>
</dbReference>
<feature type="domain" description="Peptidase M14" evidence="5">
    <location>
        <begin position="298"/>
        <end position="565"/>
    </location>
</feature>
<dbReference type="Gene3D" id="3.40.630.10">
    <property type="entry name" value="Zn peptidases"/>
    <property type="match status" value="1"/>
</dbReference>
<dbReference type="OrthoDB" id="10253041at2759"/>
<sequence>METDTDEEILQKTSEMHTNIKTNKDLKKTTADEPGNPNLPQNRPEVLNVNEIVEDCSNEAIVEDFKEIADEENAQNFTLKTGTGAPMMQTPHEFIEDMEPYEPIAIVKETIIEECMRRDNERISHPENLMNRVIYDSIDPSPHTHKPRNTGQLPNFYVPSSEEDCTLVFESRFESGNLRRAVQVYEFEYDLILKPDYNTRGNTQWYYFSVENTRANKLYRFNIINMMKPDSLYNFGMKPLMYSVTDARRYRRGWVRCGQEICYYQNNMRRKTGGNYFTLTFAVTFHYDYDTVYFAHCYPCTYTDLTNYLKKLTNDPKKKNRIRTATLCQTVAGNDCEVVTITSFPNDSEPLKGKKVIVLTARVHPGESQSSWMIKGVIDYLVGPTLDAKILRDNFIFKIVPMLNPDGVINGGYRCGLAGVDLNRCWIDPSKKLHPTIFHTKAMIKKLIEDYDIVMCIDFHGHSRKKNNFMYGCSGRSRLRERVFPKLLERVSEIFSFKDCVFGLQKSKEGTARIVLYKEVGINNSYTLESSFCGADFGKHADFHFSTEHYQEIGHNLCDAILDFCDPDQSKIKAILDELELLFPRAEEESEEEAADSDYSGDENPRKKKKKKPLTKKKISDKRKK</sequence>
<dbReference type="PROSITE" id="PS52035">
    <property type="entry name" value="PEPTIDASE_M14"/>
    <property type="match status" value="1"/>
</dbReference>
<dbReference type="InterPro" id="IPR000834">
    <property type="entry name" value="Peptidase_M14"/>
</dbReference>
<dbReference type="SUPFAM" id="SSF53187">
    <property type="entry name" value="Zn-dependent exopeptidases"/>
    <property type="match status" value="1"/>
</dbReference>
<evidence type="ECO:0000313" key="7">
    <source>
        <dbReference type="Proteomes" id="UP000187209"/>
    </source>
</evidence>
<reference evidence="6 7" key="1">
    <citation type="submission" date="2016-11" db="EMBL/GenBank/DDBJ databases">
        <title>The macronuclear genome of Stentor coeruleus: a giant cell with tiny introns.</title>
        <authorList>
            <person name="Slabodnick M."/>
            <person name="Ruby J.G."/>
            <person name="Reiff S.B."/>
            <person name="Swart E.C."/>
            <person name="Gosai S."/>
            <person name="Prabakaran S."/>
            <person name="Witkowska E."/>
            <person name="Larue G.E."/>
            <person name="Fisher S."/>
            <person name="Freeman R.M."/>
            <person name="Gunawardena J."/>
            <person name="Chu W."/>
            <person name="Stover N.A."/>
            <person name="Gregory B.D."/>
            <person name="Nowacki M."/>
            <person name="Derisi J."/>
            <person name="Roy S.W."/>
            <person name="Marshall W.F."/>
            <person name="Sood P."/>
        </authorList>
    </citation>
    <scope>NUCLEOTIDE SEQUENCE [LARGE SCALE GENOMIC DNA]</scope>
    <source>
        <strain evidence="6">WM001</strain>
    </source>
</reference>